<dbReference type="InterPro" id="IPR002401">
    <property type="entry name" value="Cyt_P450_E_grp-I"/>
</dbReference>
<reference evidence="7" key="1">
    <citation type="submission" date="2023-06" db="EMBL/GenBank/DDBJ databases">
        <title>Genome-scale phylogeny and comparative genomics of the fungal order Sordariales.</title>
        <authorList>
            <consortium name="Lawrence Berkeley National Laboratory"/>
            <person name="Hensen N."/>
            <person name="Bonometti L."/>
            <person name="Westerberg I."/>
            <person name="Brannstrom I.O."/>
            <person name="Guillou S."/>
            <person name="Cros-Aarteil S."/>
            <person name="Calhoun S."/>
            <person name="Haridas S."/>
            <person name="Kuo A."/>
            <person name="Mondo S."/>
            <person name="Pangilinan J."/>
            <person name="Riley R."/>
            <person name="LaButti K."/>
            <person name="Andreopoulos B."/>
            <person name="Lipzen A."/>
            <person name="Chen C."/>
            <person name="Yanf M."/>
            <person name="Daum C."/>
            <person name="Ng V."/>
            <person name="Clum A."/>
            <person name="Steindorff A."/>
            <person name="Ohm R."/>
            <person name="Martin F."/>
            <person name="Silar P."/>
            <person name="Natvig D."/>
            <person name="Lalanne C."/>
            <person name="Gautier V."/>
            <person name="Ament-velasquez S.L."/>
            <person name="Kruys A."/>
            <person name="Hutchinson M.I."/>
            <person name="Powell A.J."/>
            <person name="Barry K."/>
            <person name="Miller A.N."/>
            <person name="Grigoriev I.V."/>
            <person name="Debuchy R."/>
            <person name="Gladieux P."/>
            <person name="Thoren M.H."/>
            <person name="Johannesson H."/>
        </authorList>
    </citation>
    <scope>NUCLEOTIDE SEQUENCE</scope>
    <source>
        <strain evidence="7">SMH3391-2</strain>
    </source>
</reference>
<dbReference type="InterPro" id="IPR036396">
    <property type="entry name" value="Cyt_P450_sf"/>
</dbReference>
<comment type="similarity">
    <text evidence="6">Belongs to the cytochrome P450 family.</text>
</comment>
<dbReference type="GO" id="GO:0016705">
    <property type="term" value="F:oxidoreductase activity, acting on paired donors, with incorporation or reduction of molecular oxygen"/>
    <property type="evidence" value="ECO:0007669"/>
    <property type="project" value="InterPro"/>
</dbReference>
<feature type="binding site" description="axial binding residue" evidence="5">
    <location>
        <position position="517"/>
    </location>
    <ligand>
        <name>heme</name>
        <dbReference type="ChEBI" id="CHEBI:30413"/>
    </ligand>
    <ligandPart>
        <name>Fe</name>
        <dbReference type="ChEBI" id="CHEBI:18248"/>
    </ligandPart>
</feature>
<dbReference type="PANTHER" id="PTHR24305:SF223">
    <property type="entry name" value="CYTOCHROME P450-DIT2"/>
    <property type="match status" value="1"/>
</dbReference>
<evidence type="ECO:0000256" key="4">
    <source>
        <dbReference type="ARBA" id="ARBA00023004"/>
    </source>
</evidence>
<protein>
    <submittedName>
        <fullName evidence="7">Cytochrome P450</fullName>
    </submittedName>
</protein>
<dbReference type="GO" id="GO:0005506">
    <property type="term" value="F:iron ion binding"/>
    <property type="evidence" value="ECO:0007669"/>
    <property type="project" value="InterPro"/>
</dbReference>
<dbReference type="EMBL" id="JAULSR010000001">
    <property type="protein sequence ID" value="KAK0635797.1"/>
    <property type="molecule type" value="Genomic_DNA"/>
</dbReference>
<dbReference type="PANTHER" id="PTHR24305">
    <property type="entry name" value="CYTOCHROME P450"/>
    <property type="match status" value="1"/>
</dbReference>
<proteinExistence type="inferred from homology"/>
<dbReference type="Proteomes" id="UP001174934">
    <property type="component" value="Unassembled WGS sequence"/>
</dbReference>
<dbReference type="InterPro" id="IPR017972">
    <property type="entry name" value="Cyt_P450_CS"/>
</dbReference>
<organism evidence="7 8">
    <name type="scientific">Bombardia bombarda</name>
    <dbReference type="NCBI Taxonomy" id="252184"/>
    <lineage>
        <taxon>Eukaryota</taxon>
        <taxon>Fungi</taxon>
        <taxon>Dikarya</taxon>
        <taxon>Ascomycota</taxon>
        <taxon>Pezizomycotina</taxon>
        <taxon>Sordariomycetes</taxon>
        <taxon>Sordariomycetidae</taxon>
        <taxon>Sordariales</taxon>
        <taxon>Lasiosphaeriaceae</taxon>
        <taxon>Bombardia</taxon>
    </lineage>
</organism>
<keyword evidence="6" id="KW-0560">Oxidoreductase</keyword>
<dbReference type="GO" id="GO:0004497">
    <property type="term" value="F:monooxygenase activity"/>
    <property type="evidence" value="ECO:0007669"/>
    <property type="project" value="UniProtKB-KW"/>
</dbReference>
<keyword evidence="4 5" id="KW-0408">Iron</keyword>
<dbReference type="SUPFAM" id="SSF48264">
    <property type="entry name" value="Cytochrome P450"/>
    <property type="match status" value="1"/>
</dbReference>
<evidence type="ECO:0000256" key="5">
    <source>
        <dbReference type="PIRSR" id="PIRSR602401-1"/>
    </source>
</evidence>
<dbReference type="GO" id="GO:0020037">
    <property type="term" value="F:heme binding"/>
    <property type="evidence" value="ECO:0007669"/>
    <property type="project" value="InterPro"/>
</dbReference>
<keyword evidence="3 5" id="KW-0479">Metal-binding</keyword>
<evidence type="ECO:0000313" key="7">
    <source>
        <dbReference type="EMBL" id="KAK0635797.1"/>
    </source>
</evidence>
<gene>
    <name evidence="7" type="ORF">B0T17DRAFT_57959</name>
</gene>
<accession>A0AA40CES7</accession>
<keyword evidence="8" id="KW-1185">Reference proteome</keyword>
<dbReference type="Gene3D" id="1.10.630.10">
    <property type="entry name" value="Cytochrome P450"/>
    <property type="match status" value="1"/>
</dbReference>
<keyword evidence="2 5" id="KW-0349">Heme</keyword>
<dbReference type="CDD" id="cd11070">
    <property type="entry name" value="CYP56-like"/>
    <property type="match status" value="1"/>
</dbReference>
<dbReference type="PRINTS" id="PR00463">
    <property type="entry name" value="EP450I"/>
</dbReference>
<evidence type="ECO:0000313" key="8">
    <source>
        <dbReference type="Proteomes" id="UP001174934"/>
    </source>
</evidence>
<comment type="caution">
    <text evidence="7">The sequence shown here is derived from an EMBL/GenBank/DDBJ whole genome shotgun (WGS) entry which is preliminary data.</text>
</comment>
<dbReference type="PROSITE" id="PS00086">
    <property type="entry name" value="CYTOCHROME_P450"/>
    <property type="match status" value="1"/>
</dbReference>
<keyword evidence="6" id="KW-0503">Monooxygenase</keyword>
<dbReference type="InterPro" id="IPR001128">
    <property type="entry name" value="Cyt_P450"/>
</dbReference>
<evidence type="ECO:0000256" key="6">
    <source>
        <dbReference type="RuleBase" id="RU000461"/>
    </source>
</evidence>
<name>A0AA40CES7_9PEZI</name>
<evidence type="ECO:0000256" key="3">
    <source>
        <dbReference type="ARBA" id="ARBA00022723"/>
    </source>
</evidence>
<dbReference type="AlphaFoldDB" id="A0AA40CES7"/>
<sequence length="612" mass="69375">MGDCLQPTSSSAIHPFNLFWQLTFWLWVPLIKLLPKSVWEGWLFIMLPDWEFITRQEHFQRLGSESFIVVSPLDLTLFTNHPGLMHQIASRREAFPKDTARYGVLEMFGKNVVTTEGAVWRMHRKVTSASFNEKNAAFTFAEAIRQTHGMIGMWFGKGIDRNGDSENADSTKTITTLEHDTQKWALNIFGYVGFGLRLRWPGQELPQDTDPKLAKYGSLEAPPGYTMSFPDSLGLVLEKIVTLLIFPWWLLRFLPFEFAKTAWSAKENYVKFMAEFLEDKKDDIRLGNVEKEGMDIMGQLVRAKYDQGAEKESIKLDDSDIIGNAFMISVAGHETTANAVHLTLVELACNPTAQRRIQKDIDDLFGDSDPSTWDYEKSVNPMLASYIGACANETLRKMPSVVVIPKVVSADADQTVVVDGTKHVLPARMSIALMAFSVHRNPRWWPTKPSERTGTPTDLDDYLPERWYRASKIDGEAEENHDDGADYGGYQGSDTSAALYRPPRGSFVPFSDGPRSCLGRRIAMVEFIAALAVLFQRYSVELAVDEWASDKEMERMGAEERRELYVKAQKKGRATLDKANTIITLKLNSGKFVPVRLVRRGKERFIRDLELV</sequence>
<evidence type="ECO:0000256" key="1">
    <source>
        <dbReference type="ARBA" id="ARBA00001971"/>
    </source>
</evidence>
<evidence type="ECO:0000256" key="2">
    <source>
        <dbReference type="ARBA" id="ARBA00022617"/>
    </source>
</evidence>
<dbReference type="InterPro" id="IPR050121">
    <property type="entry name" value="Cytochrome_P450_monoxygenase"/>
</dbReference>
<dbReference type="Pfam" id="PF00067">
    <property type="entry name" value="p450"/>
    <property type="match status" value="1"/>
</dbReference>
<comment type="cofactor">
    <cofactor evidence="1 5">
        <name>heme</name>
        <dbReference type="ChEBI" id="CHEBI:30413"/>
    </cofactor>
</comment>
<dbReference type="PRINTS" id="PR00385">
    <property type="entry name" value="P450"/>
</dbReference>